<dbReference type="PANTHER" id="PTHR37610:SF40">
    <property type="entry name" value="OS01G0909600 PROTEIN"/>
    <property type="match status" value="1"/>
</dbReference>
<evidence type="ECO:0000259" key="2">
    <source>
        <dbReference type="Pfam" id="PF07727"/>
    </source>
</evidence>
<feature type="domain" description="Retroviral polymerase SH3-like" evidence="4">
    <location>
        <begin position="159"/>
        <end position="193"/>
    </location>
</feature>
<keyword evidence="1" id="KW-0812">Transmembrane</keyword>
<reference evidence="5" key="1">
    <citation type="submission" date="2020-06" db="EMBL/GenBank/DDBJ databases">
        <authorList>
            <person name="Li T."/>
            <person name="Hu X."/>
            <person name="Zhang T."/>
            <person name="Song X."/>
            <person name="Zhang H."/>
            <person name="Dai N."/>
            <person name="Sheng W."/>
            <person name="Hou X."/>
            <person name="Wei L."/>
        </authorList>
    </citation>
    <scope>NUCLEOTIDE SEQUENCE</scope>
    <source>
        <strain evidence="5">G02</strain>
        <tissue evidence="5">Leaf</tissue>
    </source>
</reference>
<name>A0AAW2Q0A1_SESRA</name>
<sequence>MFSSSLYNFYMVPEPSFLWSLSVFSCVSGIPLVFNLAMAEADKKISKRVVEESETMRMQISENPSMVLVSALLDGKNYLAWSRSLKLALGAKIKLGFINRKAIKLQEDSEEYHQWIKNDYLVTSWILNSISKEILEAFLYTTSAQKLWEDLQAHYGESYVSGQKGYKLYDLNNKRILISRDVIFHEEEFPFEGRQPDPISCSLPVPYSNIAPSDILAELLSEPEPIHTEADNDHTQLPPTTSTDIELRRSSRHTHRHAWMQDFECYYSNISPPAVVLSVNSVHTKFVDTLIAKVVTVRVLLTLAAFNNWHVHQLAVTNAFLHGNLDEETYMQPPEGYPVPPGHVCKLKKSLYGLKQASGQWNHEFTTKMESFGFIQSKNDYCLFTKLTNAGFLALLVYVCDILVAEPSNDLTSEVKDYLDKLFTVKDLGIAKVFLGIEIARSPQGMTLTQLKDTKDILTDAGMTNKRAATTPLPTGVKFTLEAGSPLPNA</sequence>
<dbReference type="InterPro" id="IPR043502">
    <property type="entry name" value="DNA/RNA_pol_sf"/>
</dbReference>
<dbReference type="InterPro" id="IPR013103">
    <property type="entry name" value="RVT_2"/>
</dbReference>
<dbReference type="InterPro" id="IPR029472">
    <property type="entry name" value="Copia-like_N"/>
</dbReference>
<keyword evidence="1" id="KW-1133">Transmembrane helix</keyword>
<reference evidence="5" key="2">
    <citation type="journal article" date="2024" name="Plant">
        <title>Genomic evolution and insights into agronomic trait innovations of Sesamum species.</title>
        <authorList>
            <person name="Miao H."/>
            <person name="Wang L."/>
            <person name="Qu L."/>
            <person name="Liu H."/>
            <person name="Sun Y."/>
            <person name="Le M."/>
            <person name="Wang Q."/>
            <person name="Wei S."/>
            <person name="Zheng Y."/>
            <person name="Lin W."/>
            <person name="Duan Y."/>
            <person name="Cao H."/>
            <person name="Xiong S."/>
            <person name="Wang X."/>
            <person name="Wei L."/>
            <person name="Li C."/>
            <person name="Ma Q."/>
            <person name="Ju M."/>
            <person name="Zhao R."/>
            <person name="Li G."/>
            <person name="Mu C."/>
            <person name="Tian Q."/>
            <person name="Mei H."/>
            <person name="Zhang T."/>
            <person name="Gao T."/>
            <person name="Zhang H."/>
        </authorList>
    </citation>
    <scope>NUCLEOTIDE SEQUENCE</scope>
    <source>
        <strain evidence="5">G02</strain>
    </source>
</reference>
<comment type="caution">
    <text evidence="5">The sequence shown here is derived from an EMBL/GenBank/DDBJ whole genome shotgun (WGS) entry which is preliminary data.</text>
</comment>
<dbReference type="SUPFAM" id="SSF56672">
    <property type="entry name" value="DNA/RNA polymerases"/>
    <property type="match status" value="1"/>
</dbReference>
<dbReference type="PANTHER" id="PTHR37610">
    <property type="entry name" value="CCHC-TYPE DOMAIN-CONTAINING PROTEIN"/>
    <property type="match status" value="1"/>
</dbReference>
<dbReference type="Pfam" id="PF07727">
    <property type="entry name" value="RVT_2"/>
    <property type="match status" value="1"/>
</dbReference>
<feature type="transmembrane region" description="Helical" evidence="1">
    <location>
        <begin position="16"/>
        <end position="38"/>
    </location>
</feature>
<evidence type="ECO:0000313" key="5">
    <source>
        <dbReference type="EMBL" id="KAL0361137.1"/>
    </source>
</evidence>
<organism evidence="5">
    <name type="scientific">Sesamum radiatum</name>
    <name type="common">Black benniseed</name>
    <dbReference type="NCBI Taxonomy" id="300843"/>
    <lineage>
        <taxon>Eukaryota</taxon>
        <taxon>Viridiplantae</taxon>
        <taxon>Streptophyta</taxon>
        <taxon>Embryophyta</taxon>
        <taxon>Tracheophyta</taxon>
        <taxon>Spermatophyta</taxon>
        <taxon>Magnoliopsida</taxon>
        <taxon>eudicotyledons</taxon>
        <taxon>Gunneridae</taxon>
        <taxon>Pentapetalae</taxon>
        <taxon>asterids</taxon>
        <taxon>lamiids</taxon>
        <taxon>Lamiales</taxon>
        <taxon>Pedaliaceae</taxon>
        <taxon>Sesamum</taxon>
    </lineage>
</organism>
<protein>
    <submittedName>
        <fullName evidence="5">Retrovirus-related Pol polyprotein from transposon TNT 1-94</fullName>
    </submittedName>
</protein>
<accession>A0AAW2Q0A1</accession>
<gene>
    <name evidence="5" type="ORF">Sradi_3798200</name>
</gene>
<proteinExistence type="predicted"/>
<dbReference type="AlphaFoldDB" id="A0AAW2Q0A1"/>
<evidence type="ECO:0000256" key="1">
    <source>
        <dbReference type="SAM" id="Phobius"/>
    </source>
</evidence>
<dbReference type="InterPro" id="IPR057670">
    <property type="entry name" value="SH3_retrovirus"/>
</dbReference>
<dbReference type="Pfam" id="PF14244">
    <property type="entry name" value="Retrotran_gag_3"/>
    <property type="match status" value="1"/>
</dbReference>
<dbReference type="EMBL" id="JACGWJ010000016">
    <property type="protein sequence ID" value="KAL0361137.1"/>
    <property type="molecule type" value="Genomic_DNA"/>
</dbReference>
<evidence type="ECO:0000259" key="3">
    <source>
        <dbReference type="Pfam" id="PF14244"/>
    </source>
</evidence>
<dbReference type="Pfam" id="PF25597">
    <property type="entry name" value="SH3_retrovirus"/>
    <property type="match status" value="1"/>
</dbReference>
<feature type="domain" description="Retrotransposon Copia-like N-terminal" evidence="3">
    <location>
        <begin position="60"/>
        <end position="99"/>
    </location>
</feature>
<evidence type="ECO:0000259" key="4">
    <source>
        <dbReference type="Pfam" id="PF25597"/>
    </source>
</evidence>
<feature type="domain" description="Reverse transcriptase Ty1/copia-type" evidence="2">
    <location>
        <begin position="289"/>
        <end position="473"/>
    </location>
</feature>
<keyword evidence="1" id="KW-0472">Membrane</keyword>